<evidence type="ECO:0000256" key="1">
    <source>
        <dbReference type="SAM" id="MobiDB-lite"/>
    </source>
</evidence>
<proteinExistence type="predicted"/>
<feature type="region of interest" description="Disordered" evidence="1">
    <location>
        <begin position="28"/>
        <end position="50"/>
    </location>
</feature>
<gene>
    <name evidence="2" type="ORF">MCOS_LOCUS5073</name>
</gene>
<dbReference type="Gene3D" id="2.120.10.80">
    <property type="entry name" value="Kelch-type beta propeller"/>
    <property type="match status" value="1"/>
</dbReference>
<organism evidence="4">
    <name type="scientific">Mesocestoides corti</name>
    <name type="common">Flatworm</name>
    <dbReference type="NCBI Taxonomy" id="53468"/>
    <lineage>
        <taxon>Eukaryota</taxon>
        <taxon>Metazoa</taxon>
        <taxon>Spiralia</taxon>
        <taxon>Lophotrochozoa</taxon>
        <taxon>Platyhelminthes</taxon>
        <taxon>Cestoda</taxon>
        <taxon>Eucestoda</taxon>
        <taxon>Cyclophyllidea</taxon>
        <taxon>Mesocestoididae</taxon>
        <taxon>Mesocestoides</taxon>
    </lineage>
</organism>
<dbReference type="AlphaFoldDB" id="A0A0R3UDS4"/>
<sequence length="61" mass="6604">MLGRGSDENRPDATNRVDRINLLHGSVSSVPSMTLPRRRRRRPSVAATDGHLLVVGGDNGL</sequence>
<dbReference type="EMBL" id="UXSR01003328">
    <property type="protein sequence ID" value="VDD79070.1"/>
    <property type="molecule type" value="Genomic_DNA"/>
</dbReference>
<dbReference type="InterPro" id="IPR015915">
    <property type="entry name" value="Kelch-typ_b-propeller"/>
</dbReference>
<keyword evidence="3" id="KW-1185">Reference proteome</keyword>
<reference evidence="2 3" key="1">
    <citation type="submission" date="2018-10" db="EMBL/GenBank/DDBJ databases">
        <authorList>
            <consortium name="Pathogen Informatics"/>
        </authorList>
    </citation>
    <scope>NUCLEOTIDE SEQUENCE [LARGE SCALE GENOMIC DNA]</scope>
</reference>
<name>A0A0R3UDS4_MESCO</name>
<accession>A0A0R3UDS4</accession>
<evidence type="ECO:0000313" key="4">
    <source>
        <dbReference type="WBParaSite" id="MCU_014484-RA"/>
    </source>
</evidence>
<dbReference type="SUPFAM" id="SSF117281">
    <property type="entry name" value="Kelch motif"/>
    <property type="match status" value="1"/>
</dbReference>
<evidence type="ECO:0000313" key="3">
    <source>
        <dbReference type="Proteomes" id="UP000267029"/>
    </source>
</evidence>
<reference evidence="4" key="2">
    <citation type="submission" date="2019-11" db="UniProtKB">
        <authorList>
            <consortium name="WormBaseParasite"/>
        </authorList>
    </citation>
    <scope>IDENTIFICATION</scope>
</reference>
<dbReference type="Proteomes" id="UP000267029">
    <property type="component" value="Unassembled WGS sequence"/>
</dbReference>
<evidence type="ECO:0000313" key="2">
    <source>
        <dbReference type="EMBL" id="VDD79070.1"/>
    </source>
</evidence>
<dbReference type="WBParaSite" id="MCU_014484-RA">
    <property type="protein sequence ID" value="MCU_014484-RA"/>
    <property type="gene ID" value="MCU_014484"/>
</dbReference>
<protein>
    <submittedName>
        <fullName evidence="2 4">Uncharacterized protein</fullName>
    </submittedName>
</protein>